<keyword evidence="2" id="KW-1185">Reference proteome</keyword>
<proteinExistence type="predicted"/>
<dbReference type="AlphaFoldDB" id="A0A1I1V0D7"/>
<dbReference type="Pfam" id="PF05990">
    <property type="entry name" value="DUF900"/>
    <property type="match status" value="1"/>
</dbReference>
<evidence type="ECO:0000313" key="2">
    <source>
        <dbReference type="Proteomes" id="UP000198862"/>
    </source>
</evidence>
<dbReference type="InterPro" id="IPR010297">
    <property type="entry name" value="DUF900_hydrolase"/>
</dbReference>
<sequence>MQLTNISLSEIPGLLQRCLPRKMFTLSTHAPFIAIFESHKIIVMTRRGKFSFSMDEMIDILIDVSRIESFKHSEFKYTHQHASYKLPIVALLLNELGQNELFSQQNYKKPFEDEILLNIEEAENEIYSRSYFDFEDKDSYSNIEESRPLEEDTLVKLNNNFVVDINYVTNRKKADSGNDGDFYSNEKRSEVTYGTASVSVPTDHTSGIIERPFLDKALKLFKINRENPDKHICIKSCNETTKQDFLTQIGSKETALLFIHGFNVSFNDALYQSAQLKTDLVFNDSFVLFSWPSNANKLLYASDKERAGTAAFLLADLIVDMSKQNFKEIYILAHSMGSYCLSQALMSNKMNNINPDVTVALAAPDVDRDDFLTHYFPQYQQSFNQITVYASSKDLALFTSSYANNSNRLGDSKPITFAKGMDTVDATPVASWMSFNHSYVFEHNYVITDLHNYFFNKQTAKDRRLKPMPTTQNQDYWQFHPA</sequence>
<gene>
    <name evidence="1" type="ORF">SAMN02745724_05389</name>
</gene>
<reference evidence="1 2" key="1">
    <citation type="submission" date="2016-10" db="EMBL/GenBank/DDBJ databases">
        <authorList>
            <person name="de Groot N.N."/>
        </authorList>
    </citation>
    <scope>NUCLEOTIDE SEQUENCE [LARGE SCALE GENOMIC DNA]</scope>
    <source>
        <strain evidence="1 2">DSM 6059</strain>
    </source>
</reference>
<evidence type="ECO:0000313" key="1">
    <source>
        <dbReference type="EMBL" id="SFD76384.1"/>
    </source>
</evidence>
<dbReference type="SUPFAM" id="SSF53474">
    <property type="entry name" value="alpha/beta-Hydrolases"/>
    <property type="match status" value="1"/>
</dbReference>
<dbReference type="Proteomes" id="UP000198862">
    <property type="component" value="Unassembled WGS sequence"/>
</dbReference>
<dbReference type="PANTHER" id="PTHR36513">
    <property type="entry name" value="ABC TRANSMEMBRANE TYPE-1 DOMAIN-CONTAINING PROTEIN"/>
    <property type="match status" value="1"/>
</dbReference>
<accession>A0A1I1V0D7</accession>
<dbReference type="OrthoDB" id="334507at2"/>
<organism evidence="1 2">
    <name type="scientific">Pseudoalteromonas denitrificans DSM 6059</name>
    <dbReference type="NCBI Taxonomy" id="1123010"/>
    <lineage>
        <taxon>Bacteria</taxon>
        <taxon>Pseudomonadati</taxon>
        <taxon>Pseudomonadota</taxon>
        <taxon>Gammaproteobacteria</taxon>
        <taxon>Alteromonadales</taxon>
        <taxon>Pseudoalteromonadaceae</taxon>
        <taxon>Pseudoalteromonas</taxon>
    </lineage>
</organism>
<dbReference type="RefSeq" id="WP_091991918.1">
    <property type="nucleotide sequence ID" value="NZ_FOLO01000103.1"/>
</dbReference>
<dbReference type="InterPro" id="IPR029058">
    <property type="entry name" value="AB_hydrolase_fold"/>
</dbReference>
<dbReference type="EMBL" id="FOLO01000103">
    <property type="protein sequence ID" value="SFD76384.1"/>
    <property type="molecule type" value="Genomic_DNA"/>
</dbReference>
<dbReference type="Gene3D" id="3.40.50.1820">
    <property type="entry name" value="alpha/beta hydrolase"/>
    <property type="match status" value="1"/>
</dbReference>
<name>A0A1I1V0D7_9GAMM</name>
<protein>
    <submittedName>
        <fullName evidence="1">Esterase/lipase superfamily enzyme</fullName>
    </submittedName>
</protein>
<dbReference type="PANTHER" id="PTHR36513:SF1">
    <property type="entry name" value="TRANSMEMBRANE PROTEIN"/>
    <property type="match status" value="1"/>
</dbReference>